<dbReference type="Pfam" id="PF02470">
    <property type="entry name" value="MlaD"/>
    <property type="match status" value="1"/>
</dbReference>
<dbReference type="InterPro" id="IPR003399">
    <property type="entry name" value="Mce/MlaD"/>
</dbReference>
<evidence type="ECO:0000313" key="4">
    <source>
        <dbReference type="Proteomes" id="UP000276437"/>
    </source>
</evidence>
<keyword evidence="1" id="KW-0472">Membrane</keyword>
<sequence>MNTEAKVGAITLTGLVLLAVMILFLGGISIGEKGYPVYAVFSQVNGLKPGNLVRYAGVDVGKVQAVEILPNGVKAKLMLNPGVKVPSGAVFTIGADGLLGEKFINISPPLETKGFLSPNSEVTGQNTQGLDELMVAGNQTLAEVQALVRSLNDVLSDEKVKAAWRETAFNAQEMTANFNRMSAVLARLAETNEGQLNDMVSDLKSMSGSLRDVTARLDQMLASVDNNGQTANDLKMTIHNLQMTSNRIEKMAAALEGVVTDPQTAKDVKETLKNAREASAKANRMLTPGGAVKAETGVEVLYNSSQGRYQSNGDVRISFTPNDFAVIGVNDIGENDKFNFQVGKGSSSWSQRLGVIDSKAGVGIDAALNSQIKISLDLYDPNDLRFKLRTQYRLSPHTFLIGQADKTTGKDDRMTYFGLRKVF</sequence>
<dbReference type="PANTHER" id="PTHR33371">
    <property type="entry name" value="INTERMEMBRANE PHOSPHOLIPID TRANSPORT SYSTEM BINDING PROTEIN MLAD-RELATED"/>
    <property type="match status" value="1"/>
</dbReference>
<name>A0A348AKF0_9FIRM</name>
<dbReference type="EMBL" id="AP018449">
    <property type="protein sequence ID" value="BBB91548.1"/>
    <property type="molecule type" value="Genomic_DNA"/>
</dbReference>
<dbReference type="Proteomes" id="UP000276437">
    <property type="component" value="Chromosome"/>
</dbReference>
<organism evidence="3 4">
    <name type="scientific">Methylomusa anaerophila</name>
    <dbReference type="NCBI Taxonomy" id="1930071"/>
    <lineage>
        <taxon>Bacteria</taxon>
        <taxon>Bacillati</taxon>
        <taxon>Bacillota</taxon>
        <taxon>Negativicutes</taxon>
        <taxon>Selenomonadales</taxon>
        <taxon>Sporomusaceae</taxon>
        <taxon>Methylomusa</taxon>
    </lineage>
</organism>
<reference evidence="3 4" key="1">
    <citation type="journal article" date="2018" name="Int. J. Syst. Evol. Microbiol.">
        <title>Methylomusa anaerophila gen. nov., sp. nov., an anaerobic methanol-utilizing bacterium isolated from a microbial fuel cell.</title>
        <authorList>
            <person name="Amano N."/>
            <person name="Yamamuro A."/>
            <person name="Miyahara M."/>
            <person name="Kouzuma A."/>
            <person name="Abe T."/>
            <person name="Watanabe K."/>
        </authorList>
    </citation>
    <scope>NUCLEOTIDE SEQUENCE [LARGE SCALE GENOMIC DNA]</scope>
    <source>
        <strain evidence="3 4">MMFC1</strain>
    </source>
</reference>
<dbReference type="OrthoDB" id="9764664at2"/>
<keyword evidence="1" id="KW-1133">Transmembrane helix</keyword>
<proteinExistence type="predicted"/>
<evidence type="ECO:0000256" key="1">
    <source>
        <dbReference type="SAM" id="Phobius"/>
    </source>
</evidence>
<keyword evidence="4" id="KW-1185">Reference proteome</keyword>
<gene>
    <name evidence="3" type="ORF">MAMMFC1_02232</name>
</gene>
<protein>
    <submittedName>
        <fullName evidence="3">Mce related protein</fullName>
    </submittedName>
</protein>
<accession>A0A348AKF0</accession>
<feature type="transmembrane region" description="Helical" evidence="1">
    <location>
        <begin position="7"/>
        <end position="28"/>
    </location>
</feature>
<keyword evidence="1" id="KW-0812">Transmembrane</keyword>
<evidence type="ECO:0000259" key="2">
    <source>
        <dbReference type="Pfam" id="PF02470"/>
    </source>
</evidence>
<evidence type="ECO:0000313" key="3">
    <source>
        <dbReference type="EMBL" id="BBB91548.1"/>
    </source>
</evidence>
<dbReference type="PANTHER" id="PTHR33371:SF4">
    <property type="entry name" value="INTERMEMBRANE PHOSPHOLIPID TRANSPORT SYSTEM BINDING PROTEIN MLAD"/>
    <property type="match status" value="1"/>
</dbReference>
<dbReference type="InterPro" id="IPR052336">
    <property type="entry name" value="MlaD_Phospholipid_Transporter"/>
</dbReference>
<dbReference type="KEGG" id="mana:MAMMFC1_02232"/>
<dbReference type="RefSeq" id="WP_126308552.1">
    <property type="nucleotide sequence ID" value="NZ_AP018449.1"/>
</dbReference>
<dbReference type="AlphaFoldDB" id="A0A348AKF0"/>
<feature type="domain" description="Mce/MlaD" evidence="2">
    <location>
        <begin position="33"/>
        <end position="109"/>
    </location>
</feature>